<accession>A0ABD5QPK9</accession>
<proteinExistence type="predicted"/>
<evidence type="ECO:0000256" key="2">
    <source>
        <dbReference type="SAM" id="Phobius"/>
    </source>
</evidence>
<evidence type="ECO:0000313" key="4">
    <source>
        <dbReference type="Proteomes" id="UP001596145"/>
    </source>
</evidence>
<dbReference type="AlphaFoldDB" id="A0ABD5QPK9"/>
<evidence type="ECO:0000313" key="3">
    <source>
        <dbReference type="EMBL" id="MFC5133514.1"/>
    </source>
</evidence>
<evidence type="ECO:0000256" key="1">
    <source>
        <dbReference type="SAM" id="MobiDB-lite"/>
    </source>
</evidence>
<feature type="transmembrane region" description="Helical" evidence="2">
    <location>
        <begin position="46"/>
        <end position="61"/>
    </location>
</feature>
<gene>
    <name evidence="3" type="ORF">ACFPJA_02060</name>
</gene>
<keyword evidence="4" id="KW-1185">Reference proteome</keyword>
<comment type="caution">
    <text evidence="3">The sequence shown here is derived from an EMBL/GenBank/DDBJ whole genome shotgun (WGS) entry which is preliminary data.</text>
</comment>
<feature type="region of interest" description="Disordered" evidence="1">
    <location>
        <begin position="64"/>
        <end position="90"/>
    </location>
</feature>
<keyword evidence="2" id="KW-0472">Membrane</keyword>
<dbReference type="RefSeq" id="WP_122103828.1">
    <property type="nucleotide sequence ID" value="NZ_JBHSKV010000001.1"/>
</dbReference>
<keyword evidence="2" id="KW-1133">Transmembrane helix</keyword>
<dbReference type="EMBL" id="JBHSKV010000001">
    <property type="protein sequence ID" value="MFC5133514.1"/>
    <property type="molecule type" value="Genomic_DNA"/>
</dbReference>
<sequence length="112" mass="12437">MTETLIYLVLWLLFGICLLIWIFAVIGSVLGALIPGSRTNWDNAKLGLLAVVAYLVARWLTNSADTGDRDHGSNRQDRDRGGGPDQGNECSIEQLSDEAVLDEVFGQDRRFR</sequence>
<protein>
    <submittedName>
        <fullName evidence="3">Uncharacterized protein</fullName>
    </submittedName>
</protein>
<feature type="transmembrane region" description="Helical" evidence="2">
    <location>
        <begin position="6"/>
        <end position="34"/>
    </location>
</feature>
<name>A0ABD5QPK9_9EURY</name>
<feature type="compositionally biased region" description="Basic and acidic residues" evidence="1">
    <location>
        <begin position="66"/>
        <end position="82"/>
    </location>
</feature>
<keyword evidence="2" id="KW-0812">Transmembrane</keyword>
<reference evidence="3 4" key="1">
    <citation type="journal article" date="2019" name="Int. J. Syst. Evol. Microbiol.">
        <title>The Global Catalogue of Microorganisms (GCM) 10K type strain sequencing project: providing services to taxonomists for standard genome sequencing and annotation.</title>
        <authorList>
            <consortium name="The Broad Institute Genomics Platform"/>
            <consortium name="The Broad Institute Genome Sequencing Center for Infectious Disease"/>
            <person name="Wu L."/>
            <person name="Ma J."/>
        </authorList>
    </citation>
    <scope>NUCLEOTIDE SEQUENCE [LARGE SCALE GENOMIC DNA]</scope>
    <source>
        <strain evidence="3 4">CGMCC 1.16026</strain>
    </source>
</reference>
<organism evidence="3 4">
    <name type="scientific">Halorubrum glutamatedens</name>
    <dbReference type="NCBI Taxonomy" id="2707018"/>
    <lineage>
        <taxon>Archaea</taxon>
        <taxon>Methanobacteriati</taxon>
        <taxon>Methanobacteriota</taxon>
        <taxon>Stenosarchaea group</taxon>
        <taxon>Halobacteria</taxon>
        <taxon>Halobacteriales</taxon>
        <taxon>Haloferacaceae</taxon>
        <taxon>Halorubrum</taxon>
    </lineage>
</organism>
<dbReference type="Proteomes" id="UP001596145">
    <property type="component" value="Unassembled WGS sequence"/>
</dbReference>